<reference evidence="2 3" key="1">
    <citation type="submission" date="2017-12" db="EMBL/GenBank/DDBJ databases">
        <title>The genome sequence of Caulobacter sp. 410.</title>
        <authorList>
            <person name="Gao J."/>
            <person name="Mao X."/>
            <person name="Sun J."/>
        </authorList>
    </citation>
    <scope>NUCLEOTIDE SEQUENCE [LARGE SCALE GENOMIC DNA]</scope>
    <source>
        <strain evidence="2 3">410</strain>
    </source>
</reference>
<evidence type="ECO:0000313" key="3">
    <source>
        <dbReference type="Proteomes" id="UP000234479"/>
    </source>
</evidence>
<feature type="transmembrane region" description="Helical" evidence="1">
    <location>
        <begin position="125"/>
        <end position="146"/>
    </location>
</feature>
<feature type="transmembrane region" description="Helical" evidence="1">
    <location>
        <begin position="87"/>
        <end position="113"/>
    </location>
</feature>
<keyword evidence="1" id="KW-0812">Transmembrane</keyword>
<evidence type="ECO:0000313" key="2">
    <source>
        <dbReference type="EMBL" id="PLR25253.1"/>
    </source>
</evidence>
<accession>A0A2N5DGQ3</accession>
<dbReference type="PANTHER" id="PTHR39430">
    <property type="entry name" value="MEMBRANE-ASSOCIATED PROTEASE-RELATED"/>
    <property type="match status" value="1"/>
</dbReference>
<gene>
    <name evidence="2" type="ORF">SGCZBJ_11415</name>
</gene>
<protein>
    <submittedName>
        <fullName evidence="2">Uncharacterized protein</fullName>
    </submittedName>
</protein>
<dbReference type="EMBL" id="PJRS01000021">
    <property type="protein sequence ID" value="PLR25253.1"/>
    <property type="molecule type" value="Genomic_DNA"/>
</dbReference>
<dbReference type="AlphaFoldDB" id="A0A2N5DGQ3"/>
<feature type="transmembrane region" description="Helical" evidence="1">
    <location>
        <begin position="256"/>
        <end position="275"/>
    </location>
</feature>
<comment type="caution">
    <text evidence="2">The sequence shown here is derived from an EMBL/GenBank/DDBJ whole genome shotgun (WGS) entry which is preliminary data.</text>
</comment>
<dbReference type="Proteomes" id="UP000234479">
    <property type="component" value="Unassembled WGS sequence"/>
</dbReference>
<sequence>MVWAPVLAAAVFIAGFGVYKSVSPLVVGLFVILRPEASLSDEALRLYMSLASPLAGIAFVGVYWLLVRLVERRAVVELAPRGAWIEAARGVGLAAAAFLLLMVVLTLAGAIAWRPPPLKTWLGHISAGLAFGIASGVLTAIVLQGVLTRLLAQTQGPVFGVVAAAFAAAWWTGGRVHVNAQLGALIDGLMLALVFVRLGRLWLGMGIVATWDGLMTVVRGGFYHGDDGNAARAFIFAPEQGPLISWLRGPGGPDTSVPALVGGALAAGFLAWRAWQEGRFSRA</sequence>
<organism evidence="2 3">
    <name type="scientific">Caulobacter zeae</name>
    <dbReference type="NCBI Taxonomy" id="2055137"/>
    <lineage>
        <taxon>Bacteria</taxon>
        <taxon>Pseudomonadati</taxon>
        <taxon>Pseudomonadota</taxon>
        <taxon>Alphaproteobacteria</taxon>
        <taxon>Caulobacterales</taxon>
        <taxon>Caulobacteraceae</taxon>
        <taxon>Caulobacter</taxon>
    </lineage>
</organism>
<dbReference type="PANTHER" id="PTHR39430:SF1">
    <property type="entry name" value="PROTEASE"/>
    <property type="match status" value="1"/>
</dbReference>
<feature type="transmembrane region" description="Helical" evidence="1">
    <location>
        <begin position="158"/>
        <end position="178"/>
    </location>
</feature>
<keyword evidence="1" id="KW-0472">Membrane</keyword>
<name>A0A2N5DGQ3_9CAUL</name>
<feature type="transmembrane region" description="Helical" evidence="1">
    <location>
        <begin position="44"/>
        <end position="67"/>
    </location>
</feature>
<keyword evidence="3" id="KW-1185">Reference proteome</keyword>
<feature type="transmembrane region" description="Helical" evidence="1">
    <location>
        <begin position="6"/>
        <end position="32"/>
    </location>
</feature>
<evidence type="ECO:0000256" key="1">
    <source>
        <dbReference type="SAM" id="Phobius"/>
    </source>
</evidence>
<keyword evidence="1" id="KW-1133">Transmembrane helix</keyword>
<proteinExistence type="predicted"/>